<dbReference type="Proteomes" id="UP000430345">
    <property type="component" value="Unassembled WGS sequence"/>
</dbReference>
<proteinExistence type="predicted"/>
<reference evidence="1 2" key="1">
    <citation type="submission" date="2019-10" db="EMBL/GenBank/DDBJ databases">
        <title>The Genome Sequence of Clostridium tarantellae Isolated from Fish Brain.</title>
        <authorList>
            <person name="Bano L."/>
            <person name="Kiel M."/>
            <person name="Sales G."/>
            <person name="Doxey A.C."/>
            <person name="Mansfield M.J."/>
            <person name="Schiavone M."/>
            <person name="Rossetto O."/>
            <person name="Pirazzini M."/>
            <person name="Dobrindt U."/>
            <person name="Montecucco C."/>
        </authorList>
    </citation>
    <scope>NUCLEOTIDE SEQUENCE [LARGE SCALE GENOMIC DNA]</scope>
    <source>
        <strain evidence="1 2">DSM 3997</strain>
    </source>
</reference>
<comment type="caution">
    <text evidence="1">The sequence shown here is derived from an EMBL/GenBank/DDBJ whole genome shotgun (WGS) entry which is preliminary data.</text>
</comment>
<dbReference type="RefSeq" id="WP_152889472.1">
    <property type="nucleotide sequence ID" value="NZ_WHJC01000097.1"/>
</dbReference>
<keyword evidence="2" id="KW-1185">Reference proteome</keyword>
<gene>
    <name evidence="1" type="ORF">GBZ86_08060</name>
</gene>
<evidence type="ECO:0000313" key="1">
    <source>
        <dbReference type="EMBL" id="MPQ43709.1"/>
    </source>
</evidence>
<organism evidence="1 2">
    <name type="scientific">Clostridium tarantellae</name>
    <dbReference type="NCBI Taxonomy" id="39493"/>
    <lineage>
        <taxon>Bacteria</taxon>
        <taxon>Bacillati</taxon>
        <taxon>Bacillota</taxon>
        <taxon>Clostridia</taxon>
        <taxon>Eubacteriales</taxon>
        <taxon>Clostridiaceae</taxon>
        <taxon>Clostridium</taxon>
    </lineage>
</organism>
<dbReference type="PROSITE" id="PS51257">
    <property type="entry name" value="PROKAR_LIPOPROTEIN"/>
    <property type="match status" value="1"/>
</dbReference>
<protein>
    <recommendedName>
        <fullName evidence="3">Lipoprotein</fullName>
    </recommendedName>
</protein>
<accession>A0A6I1MTZ9</accession>
<evidence type="ECO:0000313" key="2">
    <source>
        <dbReference type="Proteomes" id="UP000430345"/>
    </source>
</evidence>
<dbReference type="EMBL" id="WHJC01000097">
    <property type="protein sequence ID" value="MPQ43709.1"/>
    <property type="molecule type" value="Genomic_DNA"/>
</dbReference>
<name>A0A6I1MTZ9_9CLOT</name>
<dbReference type="AlphaFoldDB" id="A0A6I1MTZ9"/>
<evidence type="ECO:0008006" key="3">
    <source>
        <dbReference type="Google" id="ProtNLM"/>
    </source>
</evidence>
<sequence>MSKNTKLIALILTVILAFSIIGCKAKNNTLIPPDRATTDKEFYINKTDDKDEYFKILSEKSKYYLSDIPLDTQYDLSKIDISKIEPGEKFLTDFKNAYIDLEIRLKGFKEELQNNVTSKNNVVIKVNNEIIASIDKNLKQINEFNIKLEEKNSLLNSKNKDNFFKILRKLERNAHKSRVELYKLLENSKVKLGIK</sequence>